<dbReference type="EMBL" id="KK107019">
    <property type="protein sequence ID" value="EZA62695.1"/>
    <property type="molecule type" value="Genomic_DNA"/>
</dbReference>
<proteinExistence type="predicted"/>
<dbReference type="OrthoDB" id="19045at2759"/>
<protein>
    <submittedName>
        <fullName evidence="8">Bifunctional polynucleotide phosphatase/kinase</fullName>
    </submittedName>
</protein>
<dbReference type="FunFam" id="3.40.50.300:FF:000737">
    <property type="entry name" value="Bifunctional polynucleotide phosphatase/kinase"/>
    <property type="match status" value="1"/>
</dbReference>
<dbReference type="Pfam" id="PF17913">
    <property type="entry name" value="FHA_2"/>
    <property type="match status" value="1"/>
</dbReference>
<feature type="domain" description="PNK FHA" evidence="7">
    <location>
        <begin position="8"/>
        <end position="78"/>
    </location>
</feature>
<dbReference type="GO" id="GO:0005634">
    <property type="term" value="C:nucleus"/>
    <property type="evidence" value="ECO:0007669"/>
    <property type="project" value="UniProtKB-SubCell"/>
</dbReference>
<keyword evidence="5" id="KW-0539">Nucleus</keyword>
<dbReference type="InterPro" id="IPR036412">
    <property type="entry name" value="HAD-like_sf"/>
</dbReference>
<dbReference type="NCBIfam" id="TIGR01664">
    <property type="entry name" value="DNA-3'-Pase"/>
    <property type="match status" value="1"/>
</dbReference>
<evidence type="ECO:0000313" key="8">
    <source>
        <dbReference type="EMBL" id="EZA62695.1"/>
    </source>
</evidence>
<dbReference type="OMA" id="HCRHNER"/>
<evidence type="ECO:0000256" key="6">
    <source>
        <dbReference type="SAM" id="MobiDB-lite"/>
    </source>
</evidence>
<dbReference type="Gene3D" id="2.60.200.20">
    <property type="match status" value="1"/>
</dbReference>
<dbReference type="InterPro" id="IPR008984">
    <property type="entry name" value="SMAD_FHA_dom_sf"/>
</dbReference>
<dbReference type="SUPFAM" id="SSF49879">
    <property type="entry name" value="SMAD/FHA domain"/>
    <property type="match status" value="1"/>
</dbReference>
<dbReference type="GO" id="GO:0046404">
    <property type="term" value="F:ATP-dependent polydeoxyribonucleotide 5'-hydroxyl-kinase activity"/>
    <property type="evidence" value="ECO:0007669"/>
    <property type="project" value="InterPro"/>
</dbReference>
<dbReference type="InterPro" id="IPR013954">
    <property type="entry name" value="PNK3P"/>
</dbReference>
<evidence type="ECO:0000313" key="9">
    <source>
        <dbReference type="Proteomes" id="UP000053097"/>
    </source>
</evidence>
<dbReference type="SUPFAM" id="SSF56784">
    <property type="entry name" value="HAD-like"/>
    <property type="match status" value="1"/>
</dbReference>
<feature type="compositionally biased region" description="Basic and acidic residues" evidence="6">
    <location>
        <begin position="119"/>
        <end position="128"/>
    </location>
</feature>
<dbReference type="InterPro" id="IPR006550">
    <property type="entry name" value="PNKP"/>
</dbReference>
<dbReference type="InterPro" id="IPR023214">
    <property type="entry name" value="HAD_sf"/>
</dbReference>
<evidence type="ECO:0000259" key="7">
    <source>
        <dbReference type="Pfam" id="PF17913"/>
    </source>
</evidence>
<dbReference type="PANTHER" id="PTHR12083">
    <property type="entry name" value="BIFUNCTIONAL POLYNUCLEOTIDE PHOSPHATASE/KINASE"/>
    <property type="match status" value="1"/>
</dbReference>
<keyword evidence="2" id="KW-0227">DNA damage</keyword>
<gene>
    <name evidence="8" type="ORF">X777_07510</name>
</gene>
<dbReference type="InterPro" id="IPR027417">
    <property type="entry name" value="P-loop_NTPase"/>
</dbReference>
<dbReference type="NCBIfam" id="TIGR01662">
    <property type="entry name" value="HAD-SF-IIIA"/>
    <property type="match status" value="1"/>
</dbReference>
<dbReference type="GO" id="GO:0046403">
    <property type="term" value="F:polynucleotide 3'-phosphatase activity"/>
    <property type="evidence" value="ECO:0007669"/>
    <property type="project" value="InterPro"/>
</dbReference>
<organism evidence="8 9">
    <name type="scientific">Ooceraea biroi</name>
    <name type="common">Clonal raider ant</name>
    <name type="synonym">Cerapachys biroi</name>
    <dbReference type="NCBI Taxonomy" id="2015173"/>
    <lineage>
        <taxon>Eukaryota</taxon>
        <taxon>Metazoa</taxon>
        <taxon>Ecdysozoa</taxon>
        <taxon>Arthropoda</taxon>
        <taxon>Hexapoda</taxon>
        <taxon>Insecta</taxon>
        <taxon>Pterygota</taxon>
        <taxon>Neoptera</taxon>
        <taxon>Endopterygota</taxon>
        <taxon>Hymenoptera</taxon>
        <taxon>Apocrita</taxon>
        <taxon>Aculeata</taxon>
        <taxon>Formicoidea</taxon>
        <taxon>Formicidae</taxon>
        <taxon>Dorylinae</taxon>
        <taxon>Ooceraea</taxon>
    </lineage>
</organism>
<dbReference type="Gene3D" id="3.40.50.300">
    <property type="entry name" value="P-loop containing nucleotide triphosphate hydrolases"/>
    <property type="match status" value="1"/>
</dbReference>
<dbReference type="GO" id="GO:0003690">
    <property type="term" value="F:double-stranded DNA binding"/>
    <property type="evidence" value="ECO:0007669"/>
    <property type="project" value="TreeGrafter"/>
</dbReference>
<dbReference type="PANTHER" id="PTHR12083:SF9">
    <property type="entry name" value="BIFUNCTIONAL POLYNUCLEOTIDE PHOSPHATASE_KINASE"/>
    <property type="match status" value="1"/>
</dbReference>
<dbReference type="GO" id="GO:0006281">
    <property type="term" value="P:DNA repair"/>
    <property type="evidence" value="ECO:0007669"/>
    <property type="project" value="UniProtKB-KW"/>
</dbReference>
<keyword evidence="3" id="KW-0378">Hydrolase</keyword>
<keyword evidence="4" id="KW-0234">DNA repair</keyword>
<dbReference type="FunFam" id="3.40.50.1000:FF:000078">
    <property type="entry name" value="Bifunctional polynucleotide phosphatase/kinase"/>
    <property type="match status" value="1"/>
</dbReference>
<dbReference type="SUPFAM" id="SSF52540">
    <property type="entry name" value="P-loop containing nucleoside triphosphate hydrolases"/>
    <property type="match status" value="1"/>
</dbReference>
<evidence type="ECO:0000256" key="2">
    <source>
        <dbReference type="ARBA" id="ARBA00022763"/>
    </source>
</evidence>
<dbReference type="InterPro" id="IPR006549">
    <property type="entry name" value="HAD-SF_hydro_IIIA"/>
</dbReference>
<keyword evidence="9" id="KW-1185">Reference proteome</keyword>
<dbReference type="CDD" id="cd01625">
    <property type="entry name" value="HAD_PNP"/>
    <property type="match status" value="1"/>
</dbReference>
<evidence type="ECO:0000256" key="4">
    <source>
        <dbReference type="ARBA" id="ARBA00023204"/>
    </source>
</evidence>
<dbReference type="Pfam" id="PF08645">
    <property type="entry name" value="PNK3P"/>
    <property type="match status" value="1"/>
</dbReference>
<dbReference type="Gene3D" id="3.40.50.1000">
    <property type="entry name" value="HAD superfamily/HAD-like"/>
    <property type="match status" value="1"/>
</dbReference>
<dbReference type="STRING" id="2015173.A0A026X339"/>
<evidence type="ECO:0000256" key="1">
    <source>
        <dbReference type="ARBA" id="ARBA00004123"/>
    </source>
</evidence>
<dbReference type="Pfam" id="PF13671">
    <property type="entry name" value="AAA_33"/>
    <property type="match status" value="1"/>
</dbReference>
<dbReference type="NCBIfam" id="TIGR01663">
    <property type="entry name" value="PNK-3'Pase"/>
    <property type="match status" value="1"/>
</dbReference>
<evidence type="ECO:0000256" key="5">
    <source>
        <dbReference type="ARBA" id="ARBA00023242"/>
    </source>
</evidence>
<reference evidence="8 9" key="1">
    <citation type="journal article" date="2014" name="Curr. Biol.">
        <title>The genome of the clonal raider ant Cerapachys biroi.</title>
        <authorList>
            <person name="Oxley P.R."/>
            <person name="Ji L."/>
            <person name="Fetter-Pruneda I."/>
            <person name="McKenzie S.K."/>
            <person name="Li C."/>
            <person name="Hu H."/>
            <person name="Zhang G."/>
            <person name="Kronauer D.J."/>
        </authorList>
    </citation>
    <scope>NUCLEOTIDE SEQUENCE [LARGE SCALE GENOMIC DNA]</scope>
</reference>
<sequence>MSVSVKSCYIRGLEKSPSNIFLPDNTPIFVGRSPDTGVTDAKCSRQQVRLCANYAEAIVTVQQIGIHACGFNGFKTQKDVRLVARHNDRLELLYGKYAYEIEFNPPPQAKSSTSRKRSHELAADEIGSRKMSRPDNLSNNDGEEKLSTNGIHQEMLNAGPSRFPEESDNDSGASAKWESFDSGKLMIYTASSVQHRSKIAAYDMDGTLIKPKSGLVFPKDCSDWQLLYPDIPGKLKQFHANGYKIVIFTNQAGLSTGKVKIKDFKLKIEKIVQKIGVPIQVFIAVGKIVYRKPMIGMWQFLEKQKNGGIAIDKVNSFYVGDAAGRPKNWAPGKKKDHSSADRLLALNLAVKFETPEEHFLKQKASTYKLPEFDPKSLSKTGDLCKPADAKLMLEQQEIILMVGSPGSGKSYFTRNYLKEYAHVNRDTLGSWQNCVAFVKENLQRGKSVVVDNTNSNLASRQRYTELAKKSNVPIRCFVMTTSVEHAMHNNKFRELTDPSHVPISEMIIYSHMKRYEPPTLQEGFQGIVEINFIPKFRSEEDRVLYEMYLLES</sequence>
<evidence type="ECO:0000256" key="3">
    <source>
        <dbReference type="ARBA" id="ARBA00022801"/>
    </source>
</evidence>
<accession>A0A026X339</accession>
<dbReference type="InterPro" id="IPR006551">
    <property type="entry name" value="Polynucleotide_phosphatase"/>
</dbReference>
<dbReference type="InterPro" id="IPR041388">
    <property type="entry name" value="FHA_2"/>
</dbReference>
<keyword evidence="8" id="KW-0808">Transferase</keyword>
<keyword evidence="8" id="KW-0418">Kinase</keyword>
<feature type="region of interest" description="Disordered" evidence="6">
    <location>
        <begin position="105"/>
        <end position="175"/>
    </location>
</feature>
<dbReference type="AlphaFoldDB" id="A0A026X339"/>
<name>A0A026X339_OOCBI</name>
<comment type="subcellular location">
    <subcellularLocation>
        <location evidence="1">Nucleus</location>
    </subcellularLocation>
</comment>
<dbReference type="Proteomes" id="UP000053097">
    <property type="component" value="Unassembled WGS sequence"/>
</dbReference>